<dbReference type="InterPro" id="IPR013783">
    <property type="entry name" value="Ig-like_fold"/>
</dbReference>
<evidence type="ECO:0008006" key="4">
    <source>
        <dbReference type="Google" id="ProtNLM"/>
    </source>
</evidence>
<comment type="caution">
    <text evidence="2">The sequence shown here is derived from an EMBL/GenBank/DDBJ whole genome shotgun (WGS) entry which is preliminary data.</text>
</comment>
<feature type="chain" id="PRO_5016753113" description="Cytochrome c domain-containing protein" evidence="1">
    <location>
        <begin position="24"/>
        <end position="751"/>
    </location>
</feature>
<name>A0A370DDL7_9GAMM</name>
<proteinExistence type="predicted"/>
<dbReference type="Proteomes" id="UP000254266">
    <property type="component" value="Unassembled WGS sequence"/>
</dbReference>
<feature type="signal peptide" evidence="1">
    <location>
        <begin position="1"/>
        <end position="23"/>
    </location>
</feature>
<sequence length="751" mass="82884">MTLHMKTIHTLKFLFLFSLSAIMLGGCDREDTPELFDKVTTSTPNNFLQYPNMQPSLAAGTYTIVAATVNSGSSDSFTLTITKDDGSSTQKISRWISSGGISALSPENPRFDFTLDTAGGINISLESGVDNYLILLDRSENILFEDDNSGTSGNALLNLPESRINNKEWTDAYYAAIDPGNERDTLNKWKTKNGFDQGHDVHVIFRDTKDLGYGRNMFMRRNANGCLAFYVENFLVTLVDGLDYNTLNLTAAIEDDQLHHFGTNAIEFSDLDGDCDGTDPMFNKFFTFDATASAEDEPRILSVNLDNRGKKFMPIPCITCHGGTAKPLLADGSLPSSALPDQLNPELLIGDTVSRLQPFEVDTFEYSNKTGFSRAEQEDKLKELNEAVFSTLSATRADGDWDADFLREVMDGWYDGHFLTASNNQGFNDTFIPQGWRYDPTDASIPATRPASSEELYLKVYKPFCFSCHSKRGTTLGSNINNSNGVAPNDNNQDINFSSYEKFTSHIVQIEDYVFARGIMPMSRLTFDKFWEGDAAEILASHIPGFKYANADGSINIPGKPVANAGLDRTVISPVNLSAETTFFADTYSWEIIQQPDSSIATIAEPSSLRTSLSADTNGLYTIQLNVSNTAGEISTDTVDITIDNTLSPSQTEITFDTDILNLLQGGTTISCLDCHNSTLGIAGIPVYYDTDSNGYTLYENIIQRINFSDPAFSPLLRKPFGEHHFGEIPITDPANYNMIVNWVLEGAREN</sequence>
<evidence type="ECO:0000313" key="2">
    <source>
        <dbReference type="EMBL" id="RDH82981.1"/>
    </source>
</evidence>
<keyword evidence="1" id="KW-0732">Signal</keyword>
<dbReference type="InterPro" id="IPR035986">
    <property type="entry name" value="PKD_dom_sf"/>
</dbReference>
<reference evidence="2 3" key="1">
    <citation type="journal article" date="2018" name="ISME J.">
        <title>Endosymbiont genomes yield clues of tubeworm success.</title>
        <authorList>
            <person name="Li Y."/>
            <person name="Liles M.R."/>
            <person name="Halanych K.M."/>
        </authorList>
    </citation>
    <scope>NUCLEOTIDE SEQUENCE [LARGE SCALE GENOMIC DNA]</scope>
    <source>
        <strain evidence="2">A1464</strain>
    </source>
</reference>
<evidence type="ECO:0000256" key="1">
    <source>
        <dbReference type="SAM" id="SignalP"/>
    </source>
</evidence>
<accession>A0A370DDL7</accession>
<protein>
    <recommendedName>
        <fullName evidence="4">Cytochrome c domain-containing protein</fullName>
    </recommendedName>
</protein>
<dbReference type="Pfam" id="PF22352">
    <property type="entry name" value="K319L-like_PKD"/>
    <property type="match status" value="1"/>
</dbReference>
<evidence type="ECO:0000313" key="3">
    <source>
        <dbReference type="Proteomes" id="UP000254266"/>
    </source>
</evidence>
<dbReference type="AlphaFoldDB" id="A0A370DDL7"/>
<dbReference type="PROSITE" id="PS51257">
    <property type="entry name" value="PROKAR_LIPOPROTEIN"/>
    <property type="match status" value="1"/>
</dbReference>
<dbReference type="EMBL" id="QFXC01000011">
    <property type="protein sequence ID" value="RDH82981.1"/>
    <property type="molecule type" value="Genomic_DNA"/>
</dbReference>
<gene>
    <name evidence="2" type="ORF">DIZ80_12010</name>
</gene>
<keyword evidence="3" id="KW-1185">Reference proteome</keyword>
<dbReference type="SUPFAM" id="SSF49299">
    <property type="entry name" value="PKD domain"/>
    <property type="match status" value="1"/>
</dbReference>
<dbReference type="Gene3D" id="2.60.40.10">
    <property type="entry name" value="Immunoglobulins"/>
    <property type="match status" value="1"/>
</dbReference>
<organism evidence="2 3">
    <name type="scientific">endosymbiont of Galathealinum brachiosum</name>
    <dbReference type="NCBI Taxonomy" id="2200906"/>
    <lineage>
        <taxon>Bacteria</taxon>
        <taxon>Pseudomonadati</taxon>
        <taxon>Pseudomonadota</taxon>
        <taxon>Gammaproteobacteria</taxon>
        <taxon>sulfur-oxidizing symbionts</taxon>
    </lineage>
</organism>